<dbReference type="InterPro" id="IPR011050">
    <property type="entry name" value="Pectin_lyase_fold/virulence"/>
</dbReference>
<dbReference type="SMART" id="SM00710">
    <property type="entry name" value="PbH1"/>
    <property type="match status" value="8"/>
</dbReference>
<accession>A0A169FY92</accession>
<proteinExistence type="predicted"/>
<dbReference type="InterPro" id="IPR006626">
    <property type="entry name" value="PbH1"/>
</dbReference>
<dbReference type="Proteomes" id="UP000077856">
    <property type="component" value="Chromosome"/>
</dbReference>
<protein>
    <recommendedName>
        <fullName evidence="1">Right handed beta helix domain-containing protein</fullName>
    </recommendedName>
</protein>
<dbReference type="InterPro" id="IPR012334">
    <property type="entry name" value="Pectin_lyas_fold"/>
</dbReference>
<reference evidence="2 3" key="1">
    <citation type="submission" date="2016-04" db="EMBL/GenBank/DDBJ databases">
        <title>Complete genome sequence of Bacillus oceanisediminis strain 2691.</title>
        <authorList>
            <person name="Jeong H."/>
            <person name="Kim H.J."/>
            <person name="Lee D.-W."/>
        </authorList>
    </citation>
    <scope>NUCLEOTIDE SEQUENCE [LARGE SCALE GENOMIC DNA]</scope>
    <source>
        <strain evidence="2 3">2691</strain>
    </source>
</reference>
<evidence type="ECO:0000259" key="1">
    <source>
        <dbReference type="Pfam" id="PF13229"/>
    </source>
</evidence>
<sequence length="719" mass="79101">MTKWIILTVGALILMTGSIVTADIGNKQIIKTQNNYSMNRPVYELELSRWGVYNDGTHPLETTNGINAALKWAKKNNYKTFKIPDGTYLIAKGTKQDDPDARINLVSDMDFLLSKNTVLQKETNQFEIYSVLYLGPNVQSVTVKGGTYRGDRDTHDFSKKGPDTGGTHEWGYGIQVAGAENIVIDDVKLEKFTGDGIIVTATTVTGSTISEESLEIGGINDEGTPVEAEGKIRTNNRAVTHFENASYEKCRNIYFWLPEGINSGSKADVYYYRKDGSFIRADKQIRFYSGESVIPKDADYFRAVFEAPSIKKVKISRMTVDISKNVTIKNSDIGYNRRQGISLVGSDGVKIYNNHIHHTGGTAPQSGLDIEPGFFPGRDTIIKDNHFTDNKIQIVLAYGENAVIEGNHFEQSLEGAVGVHVHKGFRGDVIVKENTFNGSGLTVNSENAIVDQNKFTKSEVKLLGKNISFSNATMANAMLNIGYKEGQKIENIEMKQSGANLGALFIWDAPVNMKDVTIHANSKNKGIIQGAGNNKSVYDDLVVKGEKYNDTILPAGEYNRCTFEAGTLEINREGKYVLNECTVKNPSSLFNVNNLYGNPEVTIKDSLLEVTENIGYGAAIYVQGAGKFELFNNEIMAKNNTENTPLIKLGPYGSSKPTKIFNALIKGNEIHTKTAISGVHTLNAGTDAPAYGVTDNKLFNATLELTSKEINEENKLITK</sequence>
<dbReference type="KEGG" id="bon:A361_23175"/>
<dbReference type="STRING" id="1196031.A361_23175"/>
<dbReference type="SUPFAM" id="SSF51126">
    <property type="entry name" value="Pectin lyase-like"/>
    <property type="match status" value="1"/>
</dbReference>
<gene>
    <name evidence="2" type="ORF">A361_23175</name>
</gene>
<dbReference type="InterPro" id="IPR039448">
    <property type="entry name" value="Beta_helix"/>
</dbReference>
<organism evidence="2 3">
    <name type="scientific">Cytobacillus oceanisediminis 2691</name>
    <dbReference type="NCBI Taxonomy" id="1196031"/>
    <lineage>
        <taxon>Bacteria</taxon>
        <taxon>Bacillati</taxon>
        <taxon>Bacillota</taxon>
        <taxon>Bacilli</taxon>
        <taxon>Bacillales</taxon>
        <taxon>Bacillaceae</taxon>
        <taxon>Cytobacillus</taxon>
    </lineage>
</organism>
<dbReference type="AlphaFoldDB" id="A0A169FY92"/>
<dbReference type="Gene3D" id="2.160.20.10">
    <property type="entry name" value="Single-stranded right-handed beta-helix, Pectin lyase-like"/>
    <property type="match status" value="2"/>
</dbReference>
<dbReference type="eggNOG" id="COG5434">
    <property type="taxonomic scope" value="Bacteria"/>
</dbReference>
<dbReference type="Pfam" id="PF13229">
    <property type="entry name" value="Beta_helix"/>
    <property type="match status" value="1"/>
</dbReference>
<evidence type="ECO:0000313" key="2">
    <source>
        <dbReference type="EMBL" id="AND41921.1"/>
    </source>
</evidence>
<evidence type="ECO:0000313" key="3">
    <source>
        <dbReference type="Proteomes" id="UP000077856"/>
    </source>
</evidence>
<feature type="domain" description="Right handed beta helix" evidence="1">
    <location>
        <begin position="323"/>
        <end position="459"/>
    </location>
</feature>
<name>A0A169FY92_9BACI</name>
<dbReference type="EMBL" id="CP015506">
    <property type="protein sequence ID" value="AND41921.1"/>
    <property type="molecule type" value="Genomic_DNA"/>
</dbReference>